<comment type="caution">
    <text evidence="12">Was originally thought to be a dihydrodipicolinate synthase (DHDPS), catalyzing the condensation of (S)-aspartate-beta-semialdehyde [(S)-ASA] and pyruvate to dihydrodipicolinate (DHDP). However, it was shown in E.coli that the product of the enzymatic reaction is not dihydrodipicolinate but in fact (4S)-4-hydroxy-2,3,4,5-tetrahydro-(2S)-dipicolinic acid (HTPA), and that the consecutive dehydration reaction leading to DHDP is not spontaneous but catalyzed by DapB.</text>
</comment>
<dbReference type="PANTHER" id="PTHR12128">
    <property type="entry name" value="DIHYDRODIPICOLINATE SYNTHASE"/>
    <property type="match status" value="1"/>
</dbReference>
<dbReference type="PIRSF" id="PIRSF001365">
    <property type="entry name" value="DHDPS"/>
    <property type="match status" value="1"/>
</dbReference>
<comment type="catalytic activity">
    <reaction evidence="11 12">
        <text>L-aspartate 4-semialdehyde + pyruvate = (2S,4S)-4-hydroxy-2,3,4,5-tetrahydrodipicolinate + H2O + H(+)</text>
        <dbReference type="Rhea" id="RHEA:34171"/>
        <dbReference type="ChEBI" id="CHEBI:15361"/>
        <dbReference type="ChEBI" id="CHEBI:15377"/>
        <dbReference type="ChEBI" id="CHEBI:15378"/>
        <dbReference type="ChEBI" id="CHEBI:67139"/>
        <dbReference type="ChEBI" id="CHEBI:537519"/>
        <dbReference type="EC" id="4.3.3.7"/>
    </reaction>
</comment>
<feature type="binding site" evidence="12 15">
    <location>
        <position position="201"/>
    </location>
    <ligand>
        <name>pyruvate</name>
        <dbReference type="ChEBI" id="CHEBI:15361"/>
    </ligand>
</feature>
<dbReference type="CDD" id="cd00950">
    <property type="entry name" value="DHDPS"/>
    <property type="match status" value="1"/>
</dbReference>
<dbReference type="GO" id="GO:0019877">
    <property type="term" value="P:diaminopimelate biosynthetic process"/>
    <property type="evidence" value="ECO:0007669"/>
    <property type="project" value="UniProtKB-UniRule"/>
</dbReference>
<keyword evidence="7 12" id="KW-0220">Diaminopimelate biosynthesis</keyword>
<evidence type="ECO:0000256" key="10">
    <source>
        <dbReference type="ARBA" id="ARBA00023270"/>
    </source>
</evidence>
<organism evidence="16 17">
    <name type="scientific">Paucimonas lemoignei</name>
    <name type="common">Pseudomonas lemoignei</name>
    <dbReference type="NCBI Taxonomy" id="29443"/>
    <lineage>
        <taxon>Bacteria</taxon>
        <taxon>Pseudomonadati</taxon>
        <taxon>Pseudomonadota</taxon>
        <taxon>Betaproteobacteria</taxon>
        <taxon>Burkholderiales</taxon>
        <taxon>Burkholderiaceae</taxon>
        <taxon>Paucimonas</taxon>
    </lineage>
</organism>
<dbReference type="NCBIfam" id="TIGR00674">
    <property type="entry name" value="dapA"/>
    <property type="match status" value="1"/>
</dbReference>
<dbReference type="Pfam" id="PF00701">
    <property type="entry name" value="DHDPS"/>
    <property type="match status" value="1"/>
</dbReference>
<keyword evidence="8 12" id="KW-0457">Lysine biosynthesis</keyword>
<evidence type="ECO:0000256" key="13">
    <source>
        <dbReference type="PIRNR" id="PIRNR001365"/>
    </source>
</evidence>
<evidence type="ECO:0000256" key="6">
    <source>
        <dbReference type="ARBA" id="ARBA00022605"/>
    </source>
</evidence>
<feature type="site" description="Part of a proton relay during catalysis" evidence="12">
    <location>
        <position position="107"/>
    </location>
</feature>
<dbReference type="PROSITE" id="PS00665">
    <property type="entry name" value="DHDPS_1"/>
    <property type="match status" value="1"/>
</dbReference>
<comment type="similarity">
    <text evidence="3 12 13">Belongs to the DapA family.</text>
</comment>
<evidence type="ECO:0000256" key="4">
    <source>
        <dbReference type="ARBA" id="ARBA00012086"/>
    </source>
</evidence>
<dbReference type="GO" id="GO:0009089">
    <property type="term" value="P:lysine biosynthetic process via diaminopimelate"/>
    <property type="evidence" value="ECO:0007669"/>
    <property type="project" value="UniProtKB-UniRule"/>
</dbReference>
<dbReference type="GO" id="GO:0008840">
    <property type="term" value="F:4-hydroxy-tetrahydrodipicolinate synthase activity"/>
    <property type="evidence" value="ECO:0007669"/>
    <property type="project" value="UniProtKB-UniRule"/>
</dbReference>
<comment type="caution">
    <text evidence="16">The sequence shown here is derived from an EMBL/GenBank/DDBJ whole genome shotgun (WGS) entry which is preliminary data.</text>
</comment>
<dbReference type="Gene3D" id="3.20.20.70">
    <property type="entry name" value="Aldolase class I"/>
    <property type="match status" value="1"/>
</dbReference>
<keyword evidence="10 12" id="KW-0704">Schiff base</keyword>
<feature type="active site" description="Schiff-base intermediate with substrate" evidence="12 14">
    <location>
        <position position="161"/>
    </location>
</feature>
<comment type="function">
    <text evidence="1 12">Catalyzes the condensation of (S)-aspartate-beta-semialdehyde [(S)-ASA] and pyruvate to 4-hydroxy-tetrahydrodipicolinate (HTPA).</text>
</comment>
<dbReference type="PANTHER" id="PTHR12128:SF66">
    <property type="entry name" value="4-HYDROXY-2-OXOGLUTARATE ALDOLASE, MITOCHONDRIAL"/>
    <property type="match status" value="1"/>
</dbReference>
<evidence type="ECO:0000256" key="1">
    <source>
        <dbReference type="ARBA" id="ARBA00003294"/>
    </source>
</evidence>
<dbReference type="PRINTS" id="PR00146">
    <property type="entry name" value="DHPICSNTHASE"/>
</dbReference>
<evidence type="ECO:0000313" key="16">
    <source>
        <dbReference type="EMBL" id="TCS33502.1"/>
    </source>
</evidence>
<keyword evidence="5 12" id="KW-0963">Cytoplasm</keyword>
<dbReference type="UniPathway" id="UPA00034">
    <property type="reaction ID" value="UER00017"/>
</dbReference>
<evidence type="ECO:0000256" key="9">
    <source>
        <dbReference type="ARBA" id="ARBA00023239"/>
    </source>
</evidence>
<dbReference type="OrthoDB" id="9782828at2"/>
<dbReference type="InterPro" id="IPR002220">
    <property type="entry name" value="DapA-like"/>
</dbReference>
<dbReference type="AlphaFoldDB" id="A0A4R3HS85"/>
<dbReference type="Proteomes" id="UP000295382">
    <property type="component" value="Unassembled WGS sequence"/>
</dbReference>
<sequence length="288" mass="31087">MTAFEGIWVPLVTPFRNQQIDFAALKALAREMARAGVSGLVACGSTGEAAALDKEEQLTVLDAMLEAVPACQVMMGLSDNNLPAALAQLQRIQQRPVAGVLVPPPSYIRPSQAGIIEYFHRLADAAIVPLVLYNIPYRTGVTLRLETIRTLARHPRIQAIKDCGGDAQLSMHLIRDGELAVLAGEDLHIFSTLSLGGAGAIAASAHVHPELFVKMADCARDGRVKEARRIFYRLLPLIELLFAEPNPAPVKALLAEAGWIANELRAPMQISSAVLTQRLIAAHDDLSI</sequence>
<reference evidence="16 17" key="1">
    <citation type="submission" date="2019-03" db="EMBL/GenBank/DDBJ databases">
        <title>Genomic Encyclopedia of Type Strains, Phase IV (KMG-IV): sequencing the most valuable type-strain genomes for metagenomic binning, comparative biology and taxonomic classification.</title>
        <authorList>
            <person name="Goeker M."/>
        </authorList>
    </citation>
    <scope>NUCLEOTIDE SEQUENCE [LARGE SCALE GENOMIC DNA]</scope>
    <source>
        <strain evidence="16 17">DSM 7445</strain>
    </source>
</reference>
<dbReference type="EMBL" id="SLZQ01000016">
    <property type="protein sequence ID" value="TCS33502.1"/>
    <property type="molecule type" value="Genomic_DNA"/>
</dbReference>
<evidence type="ECO:0000256" key="8">
    <source>
        <dbReference type="ARBA" id="ARBA00023154"/>
    </source>
</evidence>
<name>A0A4R3HS85_PAULE</name>
<keyword evidence="17" id="KW-1185">Reference proteome</keyword>
<evidence type="ECO:0000256" key="14">
    <source>
        <dbReference type="PIRSR" id="PIRSR001365-1"/>
    </source>
</evidence>
<evidence type="ECO:0000256" key="12">
    <source>
        <dbReference type="HAMAP-Rule" id="MF_00418"/>
    </source>
</evidence>
<keyword evidence="9 12" id="KW-0456">Lyase</keyword>
<gene>
    <name evidence="12" type="primary">dapA</name>
    <name evidence="16" type="ORF">EDC30_11633</name>
</gene>
<feature type="site" description="Part of a proton relay during catalysis" evidence="12">
    <location>
        <position position="45"/>
    </location>
</feature>
<feature type="active site" description="Proton donor/acceptor" evidence="12 14">
    <location>
        <position position="133"/>
    </location>
</feature>
<evidence type="ECO:0000256" key="11">
    <source>
        <dbReference type="ARBA" id="ARBA00047836"/>
    </source>
</evidence>
<evidence type="ECO:0000256" key="2">
    <source>
        <dbReference type="ARBA" id="ARBA00005120"/>
    </source>
</evidence>
<evidence type="ECO:0000256" key="7">
    <source>
        <dbReference type="ARBA" id="ARBA00022915"/>
    </source>
</evidence>
<dbReference type="InterPro" id="IPR020625">
    <property type="entry name" value="Schiff_base-form_aldolases_AS"/>
</dbReference>
<dbReference type="HAMAP" id="MF_00418">
    <property type="entry name" value="DapA"/>
    <property type="match status" value="1"/>
</dbReference>
<dbReference type="SUPFAM" id="SSF51569">
    <property type="entry name" value="Aldolase"/>
    <property type="match status" value="1"/>
</dbReference>
<dbReference type="SMART" id="SM01130">
    <property type="entry name" value="DHDPS"/>
    <property type="match status" value="1"/>
</dbReference>
<dbReference type="GO" id="GO:0005737">
    <property type="term" value="C:cytoplasm"/>
    <property type="evidence" value="ECO:0007669"/>
    <property type="project" value="UniProtKB-SubCell"/>
</dbReference>
<dbReference type="PROSITE" id="PS00666">
    <property type="entry name" value="DHDPS_2"/>
    <property type="match status" value="1"/>
</dbReference>
<accession>A0A4R3HS85</accession>
<dbReference type="InterPro" id="IPR005263">
    <property type="entry name" value="DapA"/>
</dbReference>
<evidence type="ECO:0000256" key="15">
    <source>
        <dbReference type="PIRSR" id="PIRSR001365-2"/>
    </source>
</evidence>
<feature type="binding site" evidence="12 15">
    <location>
        <position position="46"/>
    </location>
    <ligand>
        <name>pyruvate</name>
        <dbReference type="ChEBI" id="CHEBI:15361"/>
    </ligand>
</feature>
<dbReference type="InterPro" id="IPR013785">
    <property type="entry name" value="Aldolase_TIM"/>
</dbReference>
<comment type="subunit">
    <text evidence="12">Homotetramer; dimer of dimers.</text>
</comment>
<dbReference type="RefSeq" id="WP_132260155.1">
    <property type="nucleotide sequence ID" value="NZ_SLZQ01000016.1"/>
</dbReference>
<keyword evidence="6 12" id="KW-0028">Amino-acid biosynthesis</keyword>
<evidence type="ECO:0000256" key="3">
    <source>
        <dbReference type="ARBA" id="ARBA00007592"/>
    </source>
</evidence>
<evidence type="ECO:0000313" key="17">
    <source>
        <dbReference type="Proteomes" id="UP000295382"/>
    </source>
</evidence>
<comment type="pathway">
    <text evidence="2 12">Amino-acid biosynthesis; L-lysine biosynthesis via DAP pathway; (S)-tetrahydrodipicolinate from L-aspartate: step 3/4.</text>
</comment>
<dbReference type="EC" id="4.3.3.7" evidence="4 12"/>
<evidence type="ECO:0000256" key="5">
    <source>
        <dbReference type="ARBA" id="ARBA00022490"/>
    </source>
</evidence>
<comment type="subcellular location">
    <subcellularLocation>
        <location evidence="12">Cytoplasm</location>
    </subcellularLocation>
</comment>
<dbReference type="InterPro" id="IPR020624">
    <property type="entry name" value="Schiff_base-form_aldolases_CS"/>
</dbReference>
<proteinExistence type="inferred from homology"/>
<protein>
    <recommendedName>
        <fullName evidence="4 12">4-hydroxy-tetrahydrodipicolinate synthase</fullName>
        <shortName evidence="12">HTPA synthase</shortName>
        <ecNumber evidence="4 12">4.3.3.7</ecNumber>
    </recommendedName>
</protein>